<reference evidence="9" key="2">
    <citation type="submission" date="2025-08" db="UniProtKB">
        <authorList>
            <consortium name="Ensembl"/>
        </authorList>
    </citation>
    <scope>IDENTIFICATION</scope>
</reference>
<keyword evidence="5" id="KW-1015">Disulfide bond</keyword>
<protein>
    <recommendedName>
        <fullName evidence="8">Immunoglobulin V-set domain-containing protein</fullName>
    </recommendedName>
</protein>
<dbReference type="Ensembl" id="ENSCAFT00040007720.1">
    <property type="protein sequence ID" value="ENSCAFP00040006744.1"/>
    <property type="gene ID" value="ENSCAFG00040004043.1"/>
</dbReference>
<evidence type="ECO:0000313" key="10">
    <source>
        <dbReference type="Proteomes" id="UP000694542"/>
    </source>
</evidence>
<feature type="region of interest" description="Disordered" evidence="6">
    <location>
        <begin position="126"/>
        <end position="156"/>
    </location>
</feature>
<evidence type="ECO:0000256" key="7">
    <source>
        <dbReference type="SAM" id="SignalP"/>
    </source>
</evidence>
<proteinExistence type="predicted"/>
<accession>A0A8C0Q478</accession>
<dbReference type="AlphaFoldDB" id="A0A8C0Q478"/>
<organism evidence="9 10">
    <name type="scientific">Canis lupus familiaris</name>
    <name type="common">Dog</name>
    <name type="synonym">Canis familiaris</name>
    <dbReference type="NCBI Taxonomy" id="9615"/>
    <lineage>
        <taxon>Eukaryota</taxon>
        <taxon>Metazoa</taxon>
        <taxon>Chordata</taxon>
        <taxon>Craniata</taxon>
        <taxon>Vertebrata</taxon>
        <taxon>Euteleostomi</taxon>
        <taxon>Mammalia</taxon>
        <taxon>Eutheria</taxon>
        <taxon>Laurasiatheria</taxon>
        <taxon>Carnivora</taxon>
        <taxon>Caniformia</taxon>
        <taxon>Canidae</taxon>
        <taxon>Canis</taxon>
    </lineage>
</organism>
<feature type="chain" id="PRO_5034700967" description="Immunoglobulin V-set domain-containing protein" evidence="7">
    <location>
        <begin position="17"/>
        <end position="156"/>
    </location>
</feature>
<keyword evidence="2" id="KW-0812">Transmembrane</keyword>
<dbReference type="InterPro" id="IPR036179">
    <property type="entry name" value="Ig-like_dom_sf"/>
</dbReference>
<dbReference type="SUPFAM" id="SSF48726">
    <property type="entry name" value="Immunoglobulin"/>
    <property type="match status" value="1"/>
</dbReference>
<dbReference type="GO" id="GO:0016020">
    <property type="term" value="C:membrane"/>
    <property type="evidence" value="ECO:0007669"/>
    <property type="project" value="UniProtKB-SubCell"/>
</dbReference>
<dbReference type="Pfam" id="PF07686">
    <property type="entry name" value="V-set"/>
    <property type="match status" value="1"/>
</dbReference>
<dbReference type="InterPro" id="IPR013106">
    <property type="entry name" value="Ig_V-set"/>
</dbReference>
<evidence type="ECO:0000256" key="6">
    <source>
        <dbReference type="SAM" id="MobiDB-lite"/>
    </source>
</evidence>
<evidence type="ECO:0000256" key="5">
    <source>
        <dbReference type="ARBA" id="ARBA00023157"/>
    </source>
</evidence>
<sequence length="156" mass="17626">MKLLWILLLLIIQGHSFICQKAEVRGPEGGTLTAYCKYTSGWESYKKWWCRGKHWNSCRILVKTTGSERLMKKGQASIQDDHGIRTINMTLEELRRDDADTYRCGIEKTGKDLGYKFSVIIDPAPDPTDFPKTVPRPTMASHTLLPSTRASPAVSP</sequence>
<dbReference type="Gene3D" id="2.60.40.10">
    <property type="entry name" value="Immunoglobulins"/>
    <property type="match status" value="1"/>
</dbReference>
<feature type="compositionally biased region" description="Polar residues" evidence="6">
    <location>
        <begin position="140"/>
        <end position="150"/>
    </location>
</feature>
<reference evidence="9" key="1">
    <citation type="submission" date="2018-10" db="EMBL/GenBank/DDBJ databases">
        <title>De novo assembly of a Great Dane genome.</title>
        <authorList>
            <person name="Kidd J.M."/>
            <person name="Pendleton A.L."/>
            <person name="Shen F."/>
            <person name="Emery S."/>
        </authorList>
    </citation>
    <scope>NUCLEOTIDE SEQUENCE [LARGE SCALE GENOMIC DNA]</scope>
    <source>
        <strain evidence="9">Great Dane</strain>
    </source>
</reference>
<feature type="signal peptide" evidence="7">
    <location>
        <begin position="1"/>
        <end position="16"/>
    </location>
</feature>
<comment type="subcellular location">
    <subcellularLocation>
        <location evidence="1">Membrane</location>
    </subcellularLocation>
</comment>
<keyword evidence="4" id="KW-0472">Membrane</keyword>
<dbReference type="InterPro" id="IPR050671">
    <property type="entry name" value="CD300_family_receptors"/>
</dbReference>
<dbReference type="Proteomes" id="UP000694542">
    <property type="component" value="Chromosome 9"/>
</dbReference>
<dbReference type="PANTHER" id="PTHR11860">
    <property type="entry name" value="POLYMERIC-IMMUNOGLOBULIN RECEPTOR"/>
    <property type="match status" value="1"/>
</dbReference>
<evidence type="ECO:0000256" key="4">
    <source>
        <dbReference type="ARBA" id="ARBA00023136"/>
    </source>
</evidence>
<feature type="domain" description="Immunoglobulin V-set" evidence="8">
    <location>
        <begin position="22"/>
        <end position="112"/>
    </location>
</feature>
<evidence type="ECO:0000256" key="2">
    <source>
        <dbReference type="ARBA" id="ARBA00022692"/>
    </source>
</evidence>
<dbReference type="FunFam" id="2.60.40.10:FF:000370">
    <property type="entry name" value="CMRF35-like molecule 1"/>
    <property type="match status" value="1"/>
</dbReference>
<dbReference type="InterPro" id="IPR013783">
    <property type="entry name" value="Ig-like_fold"/>
</dbReference>
<evidence type="ECO:0000256" key="3">
    <source>
        <dbReference type="ARBA" id="ARBA00022729"/>
    </source>
</evidence>
<keyword evidence="3 7" id="KW-0732">Signal</keyword>
<evidence type="ECO:0000256" key="1">
    <source>
        <dbReference type="ARBA" id="ARBA00004370"/>
    </source>
</evidence>
<evidence type="ECO:0000259" key="8">
    <source>
        <dbReference type="Pfam" id="PF07686"/>
    </source>
</evidence>
<dbReference type="PANTHER" id="PTHR11860:SF98">
    <property type="entry name" value="IMMUNOGLOBULIN V-SET DOMAIN-CONTAINING PROTEIN"/>
    <property type="match status" value="1"/>
</dbReference>
<name>A0A8C0Q478_CANLF</name>
<evidence type="ECO:0000313" key="9">
    <source>
        <dbReference type="Ensembl" id="ENSCAFP00040006744.1"/>
    </source>
</evidence>